<dbReference type="Proteomes" id="UP000657075">
    <property type="component" value="Unassembled WGS sequence"/>
</dbReference>
<gene>
    <name evidence="4" type="ORF">GCM10007112_24860</name>
    <name evidence="3" type="ORF">Vsou_22190</name>
</gene>
<dbReference type="RefSeq" id="WP_188604205.1">
    <property type="nucleotide sequence ID" value="NZ_AP026830.1"/>
</dbReference>
<dbReference type="InterPro" id="IPR006015">
    <property type="entry name" value="Universal_stress_UspA"/>
</dbReference>
<evidence type="ECO:0000313" key="3">
    <source>
        <dbReference type="EMBL" id="BDR93126.1"/>
    </source>
</evidence>
<dbReference type="CDD" id="cd00293">
    <property type="entry name" value="USP-like"/>
    <property type="match status" value="1"/>
</dbReference>
<dbReference type="Gene3D" id="3.40.50.620">
    <property type="entry name" value="HUPs"/>
    <property type="match status" value="1"/>
</dbReference>
<name>A0A830E6B9_9CREN</name>
<dbReference type="Pfam" id="PF00582">
    <property type="entry name" value="Usp"/>
    <property type="match status" value="1"/>
</dbReference>
<reference evidence="3" key="4">
    <citation type="journal article" date="2023" name="Microbiol. Resour. Announc.">
        <title>Complete Genome Sequence of Vulcanisaeta souniana Strain IC-059, a Hyperthermophilic Archaeon Isolated from Hot Spring Water in Japan.</title>
        <authorList>
            <person name="Kato S."/>
            <person name="Itoh T."/>
            <person name="Wu L."/>
            <person name="Ma J."/>
            <person name="Ohkuma M."/>
        </authorList>
    </citation>
    <scope>NUCLEOTIDE SEQUENCE</scope>
    <source>
        <strain evidence="3">JCM 11219</strain>
    </source>
</reference>
<dbReference type="GeneID" id="76207761"/>
<comment type="similarity">
    <text evidence="1">Belongs to the universal stress protein A family.</text>
</comment>
<dbReference type="Proteomes" id="UP001060771">
    <property type="component" value="Chromosome"/>
</dbReference>
<proteinExistence type="inferred from homology"/>
<dbReference type="InterPro" id="IPR014729">
    <property type="entry name" value="Rossmann-like_a/b/a_fold"/>
</dbReference>
<feature type="domain" description="UspA" evidence="2">
    <location>
        <begin position="5"/>
        <end position="144"/>
    </location>
</feature>
<dbReference type="OrthoDB" id="105697at2157"/>
<dbReference type="PANTHER" id="PTHR46268:SF6">
    <property type="entry name" value="UNIVERSAL STRESS PROTEIN UP12"/>
    <property type="match status" value="1"/>
</dbReference>
<evidence type="ECO:0000313" key="5">
    <source>
        <dbReference type="Proteomes" id="UP000657075"/>
    </source>
</evidence>
<dbReference type="EMBL" id="AP026830">
    <property type="protein sequence ID" value="BDR93126.1"/>
    <property type="molecule type" value="Genomic_DNA"/>
</dbReference>
<sequence length="144" mass="15424">MSSISKILVGFDGSKAGEKALDYAIGIAKRFGAKLYVLHVIEEGKIAIAPDSSMYPALIDTMERQGRDLLSKAVERAKSLSVEAEGLLEIGTDAADTIINVANNLNVDLIIVGSRGLKGLTRFLLGSVSEKVVRYANRPVLVVH</sequence>
<reference evidence="4" key="1">
    <citation type="journal article" date="2014" name="Int. J. Syst. Evol. Microbiol.">
        <title>Complete genome sequence of Corynebacterium casei LMG S-19264T (=DSM 44701T), isolated from a smear-ripened cheese.</title>
        <authorList>
            <consortium name="US DOE Joint Genome Institute (JGI-PGF)"/>
            <person name="Walter F."/>
            <person name="Albersmeier A."/>
            <person name="Kalinowski J."/>
            <person name="Ruckert C."/>
        </authorList>
    </citation>
    <scope>NUCLEOTIDE SEQUENCE</scope>
    <source>
        <strain evidence="4">JCM 11219</strain>
    </source>
</reference>
<organism evidence="4 5">
    <name type="scientific">Vulcanisaeta souniana JCM 11219</name>
    <dbReference type="NCBI Taxonomy" id="1293586"/>
    <lineage>
        <taxon>Archaea</taxon>
        <taxon>Thermoproteota</taxon>
        <taxon>Thermoprotei</taxon>
        <taxon>Thermoproteales</taxon>
        <taxon>Thermoproteaceae</taxon>
        <taxon>Vulcanisaeta</taxon>
    </lineage>
</organism>
<evidence type="ECO:0000256" key="1">
    <source>
        <dbReference type="ARBA" id="ARBA00008791"/>
    </source>
</evidence>
<evidence type="ECO:0000259" key="2">
    <source>
        <dbReference type="Pfam" id="PF00582"/>
    </source>
</evidence>
<dbReference type="AlphaFoldDB" id="A0A830E6B9"/>
<keyword evidence="6" id="KW-1185">Reference proteome</keyword>
<dbReference type="SUPFAM" id="SSF52402">
    <property type="entry name" value="Adenine nucleotide alpha hydrolases-like"/>
    <property type="match status" value="1"/>
</dbReference>
<protein>
    <submittedName>
        <fullName evidence="4">Universal stress protein UspA</fullName>
    </submittedName>
</protein>
<dbReference type="EMBL" id="BMNM01000016">
    <property type="protein sequence ID" value="GGI86982.1"/>
    <property type="molecule type" value="Genomic_DNA"/>
</dbReference>
<evidence type="ECO:0000313" key="4">
    <source>
        <dbReference type="EMBL" id="GGI86982.1"/>
    </source>
</evidence>
<dbReference type="PANTHER" id="PTHR46268">
    <property type="entry name" value="STRESS RESPONSE PROTEIN NHAX"/>
    <property type="match status" value="1"/>
</dbReference>
<reference evidence="4" key="2">
    <citation type="submission" date="2020-09" db="EMBL/GenBank/DDBJ databases">
        <authorList>
            <person name="Sun Q."/>
            <person name="Ohkuma M."/>
        </authorList>
    </citation>
    <scope>NUCLEOTIDE SEQUENCE</scope>
    <source>
        <strain evidence="4">JCM 11219</strain>
    </source>
</reference>
<accession>A0A830E6B9</accession>
<reference evidence="6" key="3">
    <citation type="submission" date="2022-09" db="EMBL/GenBank/DDBJ databases">
        <title>Complete genome sequence of Vulcanisaeta souniana.</title>
        <authorList>
            <person name="Kato S."/>
            <person name="Itoh T."/>
            <person name="Ohkuma M."/>
        </authorList>
    </citation>
    <scope>NUCLEOTIDE SEQUENCE [LARGE SCALE GENOMIC DNA]</scope>
    <source>
        <strain evidence="6">JCM 11219</strain>
    </source>
</reference>
<dbReference type="InterPro" id="IPR006016">
    <property type="entry name" value="UspA"/>
</dbReference>
<dbReference type="PRINTS" id="PR01438">
    <property type="entry name" value="UNVRSLSTRESS"/>
</dbReference>
<evidence type="ECO:0000313" key="6">
    <source>
        <dbReference type="Proteomes" id="UP001060771"/>
    </source>
</evidence>